<dbReference type="Gene3D" id="3.40.390.80">
    <property type="entry name" value="Peptidase M60, enhancin-like domain 2"/>
    <property type="match status" value="1"/>
</dbReference>
<dbReference type="InterPro" id="IPR031161">
    <property type="entry name" value="Peptidase_M60_dom"/>
</dbReference>
<dbReference type="InterPro" id="IPR051244">
    <property type="entry name" value="TCAF"/>
</dbReference>
<dbReference type="PANTHER" id="PTHR15730:SF5">
    <property type="entry name" value="SI:CH211-210B2.2-RELATED"/>
    <property type="match status" value="1"/>
</dbReference>
<proteinExistence type="predicted"/>
<dbReference type="Proteomes" id="UP001202248">
    <property type="component" value="Unassembled WGS sequence"/>
</dbReference>
<dbReference type="Pfam" id="PF17291">
    <property type="entry name" value="M60-like_N"/>
    <property type="match status" value="1"/>
</dbReference>
<evidence type="ECO:0000259" key="1">
    <source>
        <dbReference type="PROSITE" id="PS51723"/>
    </source>
</evidence>
<dbReference type="EMBL" id="JAKWBL010000001">
    <property type="protein sequence ID" value="MCH5598302.1"/>
    <property type="molecule type" value="Genomic_DNA"/>
</dbReference>
<dbReference type="RefSeq" id="WP_240828250.1">
    <property type="nucleotide sequence ID" value="NZ_JAKWBL010000001.1"/>
</dbReference>
<dbReference type="Gene3D" id="2.60.120.1250">
    <property type="entry name" value="Peptidase M60, enhancin-like domain 1"/>
    <property type="match status" value="1"/>
</dbReference>
<gene>
    <name evidence="2" type="ORF">MKP09_10455</name>
</gene>
<dbReference type="Pfam" id="PF13402">
    <property type="entry name" value="Peptidase_M60"/>
    <property type="match status" value="1"/>
</dbReference>
<accession>A0ABS9SIV8</accession>
<dbReference type="InterPro" id="IPR035423">
    <property type="entry name" value="M60-like_N"/>
</dbReference>
<dbReference type="PROSITE" id="PS51723">
    <property type="entry name" value="PEPTIDASE_M60"/>
    <property type="match status" value="1"/>
</dbReference>
<evidence type="ECO:0000313" key="2">
    <source>
        <dbReference type="EMBL" id="MCH5598302.1"/>
    </source>
</evidence>
<organism evidence="2 3">
    <name type="scientific">Niabella ginsengisoli</name>
    <dbReference type="NCBI Taxonomy" id="522298"/>
    <lineage>
        <taxon>Bacteria</taxon>
        <taxon>Pseudomonadati</taxon>
        <taxon>Bacteroidota</taxon>
        <taxon>Chitinophagia</taxon>
        <taxon>Chitinophagales</taxon>
        <taxon>Chitinophagaceae</taxon>
        <taxon>Niabella</taxon>
    </lineage>
</organism>
<protein>
    <submittedName>
        <fullName evidence="2">M60 family metallopeptidase</fullName>
    </submittedName>
</protein>
<dbReference type="PANTHER" id="PTHR15730">
    <property type="entry name" value="EXPERIMENTAL AUTOIMMUNE PROSTATITIS ANTIGEN 2-RELATED"/>
    <property type="match status" value="1"/>
</dbReference>
<sequence length="364" mass="40450">MKQLKSTLLLILVAVVIVLSCKKKYGYDFENGVGSVGYEDSTGLEIDTAMDRIDASKFTAAQIYPGMVSPDQKRIQDTTLNIDLAYETATSSDLRISVAPTNWVSTGLWAPAGELIKIVVPAGIYGLSVQIGSHTDNLTGKEVLQRDPVIFIRKTLYPGVNYIRNLYGGLIYIIPQKPLGQVVPMTFTGVCAGANFILGKTTDAEWRQMINNTTVPFFELVGKRICFTLPKSNLSIVPVQNPTALMAKWDSLIKAVFYDWYGLTDNNPDVRHRTPYLPWRVVFDIQPSVGAMHSGSPVVAGQTSNYFRQAVTIGELEQSNWGVFHEIGHNMQMGSTWTFNNNGEVSNNLFHLKNLQFIIIFQGR</sequence>
<feature type="domain" description="Peptidase M60" evidence="1">
    <location>
        <begin position="101"/>
        <end position="364"/>
    </location>
</feature>
<keyword evidence="3" id="KW-1185">Reference proteome</keyword>
<reference evidence="2 3" key="1">
    <citation type="submission" date="2022-02" db="EMBL/GenBank/DDBJ databases">
        <authorList>
            <person name="Min J."/>
        </authorList>
    </citation>
    <scope>NUCLEOTIDE SEQUENCE [LARGE SCALE GENOMIC DNA]</scope>
    <source>
        <strain evidence="2 3">GR10-1</strain>
    </source>
</reference>
<evidence type="ECO:0000313" key="3">
    <source>
        <dbReference type="Proteomes" id="UP001202248"/>
    </source>
</evidence>
<name>A0ABS9SIV8_9BACT</name>
<dbReference type="SMART" id="SM01276">
    <property type="entry name" value="M60-like"/>
    <property type="match status" value="1"/>
</dbReference>
<comment type="caution">
    <text evidence="2">The sequence shown here is derived from an EMBL/GenBank/DDBJ whole genome shotgun (WGS) entry which is preliminary data.</text>
</comment>
<dbReference type="PROSITE" id="PS51257">
    <property type="entry name" value="PROKAR_LIPOPROTEIN"/>
    <property type="match status" value="1"/>
</dbReference>